<organism evidence="1">
    <name type="scientific">Triticum urartu</name>
    <name type="common">Red wild einkorn</name>
    <name type="synonym">Crithodium urartu</name>
    <dbReference type="NCBI Taxonomy" id="4572"/>
    <lineage>
        <taxon>Eukaryota</taxon>
        <taxon>Viridiplantae</taxon>
        <taxon>Streptophyta</taxon>
        <taxon>Embryophyta</taxon>
        <taxon>Tracheophyta</taxon>
        <taxon>Spermatophyta</taxon>
        <taxon>Magnoliopsida</taxon>
        <taxon>Liliopsida</taxon>
        <taxon>Poales</taxon>
        <taxon>Poaceae</taxon>
        <taxon>BOP clade</taxon>
        <taxon>Pooideae</taxon>
        <taxon>Triticodae</taxon>
        <taxon>Triticeae</taxon>
        <taxon>Triticinae</taxon>
        <taxon>Triticum</taxon>
    </lineage>
</organism>
<dbReference type="EMBL" id="KD051055">
    <property type="protein sequence ID" value="EMS64871.1"/>
    <property type="molecule type" value="Genomic_DNA"/>
</dbReference>
<protein>
    <submittedName>
        <fullName evidence="1">Uncharacterized protein</fullName>
    </submittedName>
</protein>
<sequence length="144" mass="16574">MAIHRALLDSMSSAHPPFPSWTSAASGGGPWCWSRVATTSSCRTWRRRQVLEIRTNQNFVALLVCWNLCVPLFATIVLRFATTDALICYILFHEDTEDRDYVFLAATIVNFCYYRRSPELDQKLFLSVSVIFVASGFQFCYDRR</sequence>
<gene>
    <name evidence="1" type="ORF">TRIUR3_16954</name>
</gene>
<dbReference type="AlphaFoldDB" id="M7ZYW4"/>
<name>M7ZYW4_TRIUA</name>
<accession>M7ZYW4</accession>
<evidence type="ECO:0000313" key="1">
    <source>
        <dbReference type="EMBL" id="EMS64871.1"/>
    </source>
</evidence>
<reference evidence="1" key="1">
    <citation type="journal article" date="2013" name="Nature">
        <title>Draft genome of the wheat A-genome progenitor Triticum urartu.</title>
        <authorList>
            <person name="Ling H.Q."/>
            <person name="Zhao S."/>
            <person name="Liu D."/>
            <person name="Wang J."/>
            <person name="Sun H."/>
            <person name="Zhang C."/>
            <person name="Fan H."/>
            <person name="Li D."/>
            <person name="Dong L."/>
            <person name="Tao Y."/>
            <person name="Gao C."/>
            <person name="Wu H."/>
            <person name="Li Y."/>
            <person name="Cui Y."/>
            <person name="Guo X."/>
            <person name="Zheng S."/>
            <person name="Wang B."/>
            <person name="Yu K."/>
            <person name="Liang Q."/>
            <person name="Yang W."/>
            <person name="Lou X."/>
            <person name="Chen J."/>
            <person name="Feng M."/>
            <person name="Jian J."/>
            <person name="Zhang X."/>
            <person name="Luo G."/>
            <person name="Jiang Y."/>
            <person name="Liu J."/>
            <person name="Wang Z."/>
            <person name="Sha Y."/>
            <person name="Zhang B."/>
            <person name="Wu H."/>
            <person name="Tang D."/>
            <person name="Shen Q."/>
            <person name="Xue P."/>
            <person name="Zou S."/>
            <person name="Wang X."/>
            <person name="Liu X."/>
            <person name="Wang F."/>
            <person name="Yang Y."/>
            <person name="An X."/>
            <person name="Dong Z."/>
            <person name="Zhang K."/>
            <person name="Zhang X."/>
            <person name="Luo M.C."/>
            <person name="Dvorak J."/>
            <person name="Tong Y."/>
            <person name="Wang J."/>
            <person name="Yang H."/>
            <person name="Li Z."/>
            <person name="Wang D."/>
            <person name="Zhang A."/>
            <person name="Wang J."/>
        </authorList>
    </citation>
    <scope>NUCLEOTIDE SEQUENCE</scope>
</reference>
<proteinExistence type="predicted"/>